<gene>
    <name evidence="11" type="ORF">SAMN05216180_0389</name>
</gene>
<comment type="subcellular location">
    <subcellularLocation>
        <location evidence="1">Cell membrane</location>
        <topology evidence="1">Multi-pass membrane protein</topology>
    </subcellularLocation>
</comment>
<dbReference type="RefSeq" id="WP_092751107.1">
    <property type="nucleotide sequence ID" value="NZ_FOCG01000001.1"/>
</dbReference>
<dbReference type="InterPro" id="IPR036890">
    <property type="entry name" value="HATPase_C_sf"/>
</dbReference>
<evidence type="ECO:0000256" key="9">
    <source>
        <dbReference type="SAM" id="Phobius"/>
    </source>
</evidence>
<dbReference type="PANTHER" id="PTHR34220">
    <property type="entry name" value="SENSOR HISTIDINE KINASE YPDA"/>
    <property type="match status" value="1"/>
</dbReference>
<keyword evidence="12" id="KW-1185">Reference proteome</keyword>
<dbReference type="PANTHER" id="PTHR34220:SF7">
    <property type="entry name" value="SENSOR HISTIDINE KINASE YPDA"/>
    <property type="match status" value="1"/>
</dbReference>
<keyword evidence="6 11" id="KW-0418">Kinase</keyword>
<dbReference type="Gene3D" id="3.30.565.10">
    <property type="entry name" value="Histidine kinase-like ATPase, C-terminal domain"/>
    <property type="match status" value="1"/>
</dbReference>
<dbReference type="InterPro" id="IPR010559">
    <property type="entry name" value="Sig_transdc_His_kin_internal"/>
</dbReference>
<dbReference type="Pfam" id="PF00672">
    <property type="entry name" value="HAMP"/>
    <property type="match status" value="1"/>
</dbReference>
<dbReference type="Proteomes" id="UP000199158">
    <property type="component" value="Unassembled WGS sequence"/>
</dbReference>
<dbReference type="SUPFAM" id="SSF103190">
    <property type="entry name" value="Sensory domain-like"/>
    <property type="match status" value="1"/>
</dbReference>
<dbReference type="Pfam" id="PF06580">
    <property type="entry name" value="His_kinase"/>
    <property type="match status" value="1"/>
</dbReference>
<sequence>MSLKLKIIICFLMCILFIFLPLFYLIESYFKPMNMKNAEHQITQLIDSKANEIGSWLNQRVSEIRIIKEYPYCKELDFNQLKPYIINLNKILNKNYGNSTETFAIGGLDGKGWINDNITIDVSRRPYFKEAMATNQEYVISNPVISKSDNNHIFLICYPIHNTKGDKVGFINGAVNLELLSQITKEIELYDGFSWIMNREGEIYMSSDKVLPQHSVTSDMLLKSVKQSNGFTSGIIHLNEFSEVNSTVFYSSVPYAKDWILCTMIDNNKILEQTNQLINLLLIVCLLLFIVSILLSVFISCSITRPVERLKYHMLQAASGNLDTVFESKSHDEISVLGKVFNQMIIAIKNLISQIYSIQTQKRRAELRALQAQINPHFLYNTLDTIQWKALSRNACDVADMIQLLSQFFRISLSGGKEYITVEEEIAHVTCYLKIQEIRYNDKLKYEIDVDESVKQYLIPKLIIQPLVENAINHGLKPKSNRGTISISVKEKNNSLCISVSDDGVGFDEQKLKQIRHNMSAFLESDHYGLYNINERLSIAFDEKYSITVCNRPDFGAQVQIEIPHICEGFEC</sequence>
<dbReference type="InterPro" id="IPR003594">
    <property type="entry name" value="HATPase_dom"/>
</dbReference>
<dbReference type="OrthoDB" id="138378at2"/>
<dbReference type="SMART" id="SM00304">
    <property type="entry name" value="HAMP"/>
    <property type="match status" value="1"/>
</dbReference>
<evidence type="ECO:0000256" key="2">
    <source>
        <dbReference type="ARBA" id="ARBA00022475"/>
    </source>
</evidence>
<dbReference type="GO" id="GO:0005886">
    <property type="term" value="C:plasma membrane"/>
    <property type="evidence" value="ECO:0007669"/>
    <property type="project" value="UniProtKB-SubCell"/>
</dbReference>
<dbReference type="STRING" id="474960.SAMN05216180_0389"/>
<accession>A0A1H7Z152</accession>
<evidence type="ECO:0000256" key="1">
    <source>
        <dbReference type="ARBA" id="ARBA00004651"/>
    </source>
</evidence>
<keyword evidence="5 9" id="KW-0812">Transmembrane</keyword>
<keyword evidence="3" id="KW-0597">Phosphoprotein</keyword>
<evidence type="ECO:0000256" key="7">
    <source>
        <dbReference type="ARBA" id="ARBA00022989"/>
    </source>
</evidence>
<keyword evidence="7 9" id="KW-1133">Transmembrane helix</keyword>
<feature type="transmembrane region" description="Helical" evidence="9">
    <location>
        <begin position="277"/>
        <end position="299"/>
    </location>
</feature>
<dbReference type="Gene3D" id="3.30.450.20">
    <property type="entry name" value="PAS domain"/>
    <property type="match status" value="1"/>
</dbReference>
<proteinExistence type="predicted"/>
<dbReference type="GO" id="GO:0000155">
    <property type="term" value="F:phosphorelay sensor kinase activity"/>
    <property type="evidence" value="ECO:0007669"/>
    <property type="project" value="InterPro"/>
</dbReference>
<evidence type="ECO:0000256" key="4">
    <source>
        <dbReference type="ARBA" id="ARBA00022679"/>
    </source>
</evidence>
<dbReference type="SUPFAM" id="SSF55874">
    <property type="entry name" value="ATPase domain of HSP90 chaperone/DNA topoisomerase II/histidine kinase"/>
    <property type="match status" value="1"/>
</dbReference>
<keyword evidence="8 9" id="KW-0472">Membrane</keyword>
<evidence type="ECO:0000256" key="5">
    <source>
        <dbReference type="ARBA" id="ARBA00022692"/>
    </source>
</evidence>
<dbReference type="InterPro" id="IPR003660">
    <property type="entry name" value="HAMP_dom"/>
</dbReference>
<feature type="domain" description="HAMP" evidence="10">
    <location>
        <begin position="301"/>
        <end position="353"/>
    </location>
</feature>
<dbReference type="SUPFAM" id="SSF158472">
    <property type="entry name" value="HAMP domain-like"/>
    <property type="match status" value="1"/>
</dbReference>
<dbReference type="InterPro" id="IPR033479">
    <property type="entry name" value="dCache_1"/>
</dbReference>
<dbReference type="Gene3D" id="6.10.340.10">
    <property type="match status" value="1"/>
</dbReference>
<dbReference type="Pfam" id="PF02518">
    <property type="entry name" value="HATPase_c"/>
    <property type="match status" value="1"/>
</dbReference>
<feature type="transmembrane region" description="Helical" evidence="9">
    <location>
        <begin position="6"/>
        <end position="26"/>
    </location>
</feature>
<keyword evidence="2" id="KW-1003">Cell membrane</keyword>
<dbReference type="CDD" id="cd06225">
    <property type="entry name" value="HAMP"/>
    <property type="match status" value="1"/>
</dbReference>
<dbReference type="Pfam" id="PF02743">
    <property type="entry name" value="dCache_1"/>
    <property type="match status" value="1"/>
</dbReference>
<reference evidence="11 12" key="1">
    <citation type="submission" date="2016-10" db="EMBL/GenBank/DDBJ databases">
        <authorList>
            <person name="de Groot N.N."/>
        </authorList>
    </citation>
    <scope>NUCLEOTIDE SEQUENCE [LARGE SCALE GENOMIC DNA]</scope>
    <source>
        <strain evidence="11 12">CGMCC 1.5070</strain>
    </source>
</reference>
<dbReference type="EMBL" id="FOCG01000001">
    <property type="protein sequence ID" value="SEM52302.1"/>
    <property type="molecule type" value="Genomic_DNA"/>
</dbReference>
<evidence type="ECO:0000259" key="10">
    <source>
        <dbReference type="PROSITE" id="PS50885"/>
    </source>
</evidence>
<dbReference type="PROSITE" id="PS50885">
    <property type="entry name" value="HAMP"/>
    <property type="match status" value="1"/>
</dbReference>
<organism evidence="11 12">
    <name type="scientific">Hydrogenoanaerobacterium saccharovorans</name>
    <dbReference type="NCBI Taxonomy" id="474960"/>
    <lineage>
        <taxon>Bacteria</taxon>
        <taxon>Bacillati</taxon>
        <taxon>Bacillota</taxon>
        <taxon>Clostridia</taxon>
        <taxon>Eubacteriales</taxon>
        <taxon>Oscillospiraceae</taxon>
        <taxon>Hydrogenoanaerobacterium</taxon>
    </lineage>
</organism>
<dbReference type="AlphaFoldDB" id="A0A1H7Z152"/>
<name>A0A1H7Z152_9FIRM</name>
<evidence type="ECO:0000256" key="8">
    <source>
        <dbReference type="ARBA" id="ARBA00023136"/>
    </source>
</evidence>
<evidence type="ECO:0000256" key="6">
    <source>
        <dbReference type="ARBA" id="ARBA00022777"/>
    </source>
</evidence>
<dbReference type="InterPro" id="IPR050640">
    <property type="entry name" value="Bact_2-comp_sensor_kinase"/>
</dbReference>
<keyword evidence="4" id="KW-0808">Transferase</keyword>
<evidence type="ECO:0000313" key="11">
    <source>
        <dbReference type="EMBL" id="SEM52302.1"/>
    </source>
</evidence>
<protein>
    <submittedName>
        <fullName evidence="11">Two-component system, sensor histidine kinase YesM</fullName>
    </submittedName>
</protein>
<dbReference type="CDD" id="cd12914">
    <property type="entry name" value="PDC1_DGC_like"/>
    <property type="match status" value="1"/>
</dbReference>
<evidence type="ECO:0000313" key="12">
    <source>
        <dbReference type="Proteomes" id="UP000199158"/>
    </source>
</evidence>
<evidence type="ECO:0000256" key="3">
    <source>
        <dbReference type="ARBA" id="ARBA00022553"/>
    </source>
</evidence>
<dbReference type="InterPro" id="IPR029151">
    <property type="entry name" value="Sensor-like_sf"/>
</dbReference>